<dbReference type="AlphaFoldDB" id="A0A6M3X5I2"/>
<name>A0A6M3X5I2_9ZZZZ</name>
<gene>
    <name evidence="1" type="ORF">MM171B02486_0001</name>
</gene>
<dbReference type="EMBL" id="MT143938">
    <property type="protein sequence ID" value="QJH93001.1"/>
    <property type="molecule type" value="Genomic_DNA"/>
</dbReference>
<protein>
    <submittedName>
        <fullName evidence="1">Uncharacterized protein</fullName>
    </submittedName>
</protein>
<sequence length="47" mass="5463">MSDDTIEIRRNGLVLLAPRRVPPDVEEEIAKLVNFCLRRRDGEGTRR</sequence>
<organism evidence="1">
    <name type="scientific">viral metagenome</name>
    <dbReference type="NCBI Taxonomy" id="1070528"/>
    <lineage>
        <taxon>unclassified sequences</taxon>
        <taxon>metagenomes</taxon>
        <taxon>organismal metagenomes</taxon>
    </lineage>
</organism>
<proteinExistence type="predicted"/>
<reference evidence="1" key="1">
    <citation type="submission" date="2020-03" db="EMBL/GenBank/DDBJ databases">
        <title>The deep terrestrial virosphere.</title>
        <authorList>
            <person name="Holmfeldt K."/>
            <person name="Nilsson E."/>
            <person name="Simone D."/>
            <person name="Lopez-Fernandez M."/>
            <person name="Wu X."/>
            <person name="de Brujin I."/>
            <person name="Lundin D."/>
            <person name="Andersson A."/>
            <person name="Bertilsson S."/>
            <person name="Dopson M."/>
        </authorList>
    </citation>
    <scope>NUCLEOTIDE SEQUENCE</scope>
    <source>
        <strain evidence="1">MM171B02486</strain>
    </source>
</reference>
<accession>A0A6M3X5I2</accession>
<evidence type="ECO:0000313" key="1">
    <source>
        <dbReference type="EMBL" id="QJH93001.1"/>
    </source>
</evidence>